<dbReference type="Proteomes" id="UP000198372">
    <property type="component" value="Unassembled WGS sequence"/>
</dbReference>
<gene>
    <name evidence="4" type="ORF">BQ2448_5014</name>
</gene>
<evidence type="ECO:0000313" key="4">
    <source>
        <dbReference type="EMBL" id="SCV67403.1"/>
    </source>
</evidence>
<dbReference type="OrthoDB" id="3819888at2759"/>
<keyword evidence="3" id="KW-0560">Oxidoreductase</keyword>
<sequence>MSRDTFPFPEFFGVKKRIVLITGGGTGIGLMCAKALGLNEAKVYIMGRRNILEAAVEEFRKLGTKAEAIGRAISACDFDEALDLFKIKDRVHGRFESPFSPSFPNWTIISCILRCSPFPIASDAMGKASATHLTKMLATILKDSNVRCNEIALGFLPSGIKAWKRAAKRLKPNAPRTLEFGTAGDTACTILCRCLSGSVVMLDGEMLNKMPNSC</sequence>
<dbReference type="InterPro" id="IPR036291">
    <property type="entry name" value="NAD(P)-bd_dom_sf"/>
</dbReference>
<dbReference type="SUPFAM" id="SSF51735">
    <property type="entry name" value="NAD(P)-binding Rossmann-fold domains"/>
    <property type="match status" value="1"/>
</dbReference>
<name>A0A238F626_9BASI</name>
<proteinExistence type="inferred from homology"/>
<dbReference type="PANTHER" id="PTHR43618:SF4">
    <property type="entry name" value="SHORT CHAIN DEHYDROGENASE_REDUCTASE FAMILY (AFU_ORTHOLOGUE AFUA_7G04540)"/>
    <property type="match status" value="1"/>
</dbReference>
<accession>A0A238F626</accession>
<protein>
    <submittedName>
        <fullName evidence="4">BQ2448_5014 protein</fullName>
    </submittedName>
</protein>
<dbReference type="InterPro" id="IPR052178">
    <property type="entry name" value="Sec_Metab_Biosynth_SDR"/>
</dbReference>
<dbReference type="Gene3D" id="3.40.50.720">
    <property type="entry name" value="NAD(P)-binding Rossmann-like Domain"/>
    <property type="match status" value="2"/>
</dbReference>
<dbReference type="AlphaFoldDB" id="A0A238F626"/>
<dbReference type="GO" id="GO:0016491">
    <property type="term" value="F:oxidoreductase activity"/>
    <property type="evidence" value="ECO:0007669"/>
    <property type="project" value="UniProtKB-KW"/>
</dbReference>
<dbReference type="InterPro" id="IPR002347">
    <property type="entry name" value="SDR_fam"/>
</dbReference>
<evidence type="ECO:0000256" key="1">
    <source>
        <dbReference type="ARBA" id="ARBA00006484"/>
    </source>
</evidence>
<reference evidence="5" key="1">
    <citation type="submission" date="2016-09" db="EMBL/GenBank/DDBJ databases">
        <authorList>
            <person name="Jeantristanb JTB J.-T."/>
            <person name="Ricardo R."/>
        </authorList>
    </citation>
    <scope>NUCLEOTIDE SEQUENCE [LARGE SCALE GENOMIC DNA]</scope>
</reference>
<keyword evidence="2" id="KW-0521">NADP</keyword>
<comment type="similarity">
    <text evidence="1">Belongs to the short-chain dehydrogenases/reductases (SDR) family.</text>
</comment>
<evidence type="ECO:0000256" key="2">
    <source>
        <dbReference type="ARBA" id="ARBA00022857"/>
    </source>
</evidence>
<dbReference type="Pfam" id="PF00106">
    <property type="entry name" value="adh_short"/>
    <property type="match status" value="1"/>
</dbReference>
<dbReference type="EMBL" id="FMSP01000002">
    <property type="protein sequence ID" value="SCV67403.1"/>
    <property type="molecule type" value="Genomic_DNA"/>
</dbReference>
<evidence type="ECO:0000256" key="3">
    <source>
        <dbReference type="ARBA" id="ARBA00023002"/>
    </source>
</evidence>
<dbReference type="STRING" id="269621.A0A238F626"/>
<keyword evidence="5" id="KW-1185">Reference proteome</keyword>
<dbReference type="PRINTS" id="PR00081">
    <property type="entry name" value="GDHRDH"/>
</dbReference>
<organism evidence="4 5">
    <name type="scientific">Microbotryum intermedium</name>
    <dbReference type="NCBI Taxonomy" id="269621"/>
    <lineage>
        <taxon>Eukaryota</taxon>
        <taxon>Fungi</taxon>
        <taxon>Dikarya</taxon>
        <taxon>Basidiomycota</taxon>
        <taxon>Pucciniomycotina</taxon>
        <taxon>Microbotryomycetes</taxon>
        <taxon>Microbotryales</taxon>
        <taxon>Microbotryaceae</taxon>
        <taxon>Microbotryum</taxon>
    </lineage>
</organism>
<dbReference type="PANTHER" id="PTHR43618">
    <property type="entry name" value="7-ALPHA-HYDROXYSTEROID DEHYDROGENASE"/>
    <property type="match status" value="1"/>
</dbReference>
<evidence type="ECO:0000313" key="5">
    <source>
        <dbReference type="Proteomes" id="UP000198372"/>
    </source>
</evidence>